<feature type="region of interest" description="Disordered" evidence="1">
    <location>
        <begin position="1"/>
        <end position="21"/>
    </location>
</feature>
<evidence type="ECO:0000256" key="1">
    <source>
        <dbReference type="SAM" id="MobiDB-lite"/>
    </source>
</evidence>
<accession>A0AAQ3PNX6</accession>
<dbReference type="EMBL" id="CP144745">
    <property type="protein sequence ID" value="WVZ50376.1"/>
    <property type="molecule type" value="Genomic_DNA"/>
</dbReference>
<evidence type="ECO:0000313" key="2">
    <source>
        <dbReference type="EMBL" id="WVZ50376.1"/>
    </source>
</evidence>
<evidence type="ECO:0000313" key="3">
    <source>
        <dbReference type="Proteomes" id="UP001341281"/>
    </source>
</evidence>
<proteinExistence type="predicted"/>
<organism evidence="2 3">
    <name type="scientific">Paspalum notatum var. saurae</name>
    <dbReference type="NCBI Taxonomy" id="547442"/>
    <lineage>
        <taxon>Eukaryota</taxon>
        <taxon>Viridiplantae</taxon>
        <taxon>Streptophyta</taxon>
        <taxon>Embryophyta</taxon>
        <taxon>Tracheophyta</taxon>
        <taxon>Spermatophyta</taxon>
        <taxon>Magnoliopsida</taxon>
        <taxon>Liliopsida</taxon>
        <taxon>Poales</taxon>
        <taxon>Poaceae</taxon>
        <taxon>PACMAD clade</taxon>
        <taxon>Panicoideae</taxon>
        <taxon>Andropogonodae</taxon>
        <taxon>Paspaleae</taxon>
        <taxon>Paspalinae</taxon>
        <taxon>Paspalum</taxon>
    </lineage>
</organism>
<dbReference type="AlphaFoldDB" id="A0AAQ3PNX6"/>
<gene>
    <name evidence="2" type="ORF">U9M48_001634</name>
</gene>
<dbReference type="Proteomes" id="UP001341281">
    <property type="component" value="Chromosome 01"/>
</dbReference>
<sequence length="51" mass="5533">MNNPGSGSTGKDQPRNNYPPLRLSLKSLLQKIAELTGVGVYYGGDDTPKQR</sequence>
<protein>
    <submittedName>
        <fullName evidence="2">Uncharacterized protein</fullName>
    </submittedName>
</protein>
<feature type="compositionally biased region" description="Polar residues" evidence="1">
    <location>
        <begin position="1"/>
        <end position="11"/>
    </location>
</feature>
<keyword evidence="3" id="KW-1185">Reference proteome</keyword>
<reference evidence="2 3" key="1">
    <citation type="submission" date="2024-02" db="EMBL/GenBank/DDBJ databases">
        <title>High-quality chromosome-scale genome assembly of Pensacola bahiagrass (Paspalum notatum Flugge var. saurae).</title>
        <authorList>
            <person name="Vega J.M."/>
            <person name="Podio M."/>
            <person name="Orjuela J."/>
            <person name="Siena L.A."/>
            <person name="Pessino S.C."/>
            <person name="Combes M.C."/>
            <person name="Mariac C."/>
            <person name="Albertini E."/>
            <person name="Pupilli F."/>
            <person name="Ortiz J.P.A."/>
            <person name="Leblanc O."/>
        </authorList>
    </citation>
    <scope>NUCLEOTIDE SEQUENCE [LARGE SCALE GENOMIC DNA]</scope>
    <source>
        <strain evidence="2">R1</strain>
        <tissue evidence="2">Leaf</tissue>
    </source>
</reference>
<name>A0AAQ3PNX6_PASNO</name>